<name>A0A3M0I7E9_9ACTN</name>
<reference evidence="3 4" key="1">
    <citation type="submission" date="2017-11" db="EMBL/GenBank/DDBJ databases">
        <title>Draft genome of actinobacteria isolated from guarana (Paullinia cupana (Mart.) Ducke.</title>
        <authorList>
            <person name="Siqueira K.A."/>
            <person name="Liotti R.G."/>
            <person name="Mendes T.A.O."/>
            <person name="Soares M.A."/>
        </authorList>
    </citation>
    <scope>NUCLEOTIDE SEQUENCE [LARGE SCALE GENOMIC DNA]</scope>
    <source>
        <strain evidence="3 4">193</strain>
    </source>
</reference>
<feature type="compositionally biased region" description="Polar residues" evidence="1">
    <location>
        <begin position="41"/>
        <end position="50"/>
    </location>
</feature>
<dbReference type="PROSITE" id="PS51318">
    <property type="entry name" value="TAT"/>
    <property type="match status" value="1"/>
</dbReference>
<sequence length="78" mass="8261">MSHKIARRVSLAATTAAVAAAAILAVGGSASAATIEHSDVSAPTSRSVQSTDRHHQGHVDDARSRWVQDQILWLSRDC</sequence>
<evidence type="ECO:0000313" key="3">
    <source>
        <dbReference type="EMBL" id="RMB85127.1"/>
    </source>
</evidence>
<comment type="caution">
    <text evidence="3">The sequence shown here is derived from an EMBL/GenBank/DDBJ whole genome shotgun (WGS) entry which is preliminary data.</text>
</comment>
<proteinExistence type="predicted"/>
<evidence type="ECO:0000256" key="2">
    <source>
        <dbReference type="SAM" id="SignalP"/>
    </source>
</evidence>
<organism evidence="3 4">
    <name type="scientific">Streptomyces shenzhenensis</name>
    <dbReference type="NCBI Taxonomy" id="943815"/>
    <lineage>
        <taxon>Bacteria</taxon>
        <taxon>Bacillati</taxon>
        <taxon>Actinomycetota</taxon>
        <taxon>Actinomycetes</taxon>
        <taxon>Kitasatosporales</taxon>
        <taxon>Streptomycetaceae</taxon>
        <taxon>Streptomyces</taxon>
    </lineage>
</organism>
<feature type="compositionally biased region" description="Basic and acidic residues" evidence="1">
    <location>
        <begin position="51"/>
        <end position="61"/>
    </location>
</feature>
<dbReference type="InterPro" id="IPR006311">
    <property type="entry name" value="TAT_signal"/>
</dbReference>
<dbReference type="Proteomes" id="UP000270471">
    <property type="component" value="Unassembled WGS sequence"/>
</dbReference>
<keyword evidence="2" id="KW-0732">Signal</keyword>
<dbReference type="AlphaFoldDB" id="A0A3M0I7E9"/>
<evidence type="ECO:0000256" key="1">
    <source>
        <dbReference type="SAM" id="MobiDB-lite"/>
    </source>
</evidence>
<keyword evidence="4" id="KW-1185">Reference proteome</keyword>
<protein>
    <submittedName>
        <fullName evidence="3">Uncharacterized protein</fullName>
    </submittedName>
</protein>
<feature type="region of interest" description="Disordered" evidence="1">
    <location>
        <begin position="35"/>
        <end position="61"/>
    </location>
</feature>
<dbReference type="EMBL" id="PENI01000008">
    <property type="protein sequence ID" value="RMB85127.1"/>
    <property type="molecule type" value="Genomic_DNA"/>
</dbReference>
<gene>
    <name evidence="3" type="ORF">CTZ28_16095</name>
</gene>
<feature type="signal peptide" evidence="2">
    <location>
        <begin position="1"/>
        <end position="32"/>
    </location>
</feature>
<accession>A0A3M0I7E9</accession>
<feature type="chain" id="PRO_5018103234" evidence="2">
    <location>
        <begin position="33"/>
        <end position="78"/>
    </location>
</feature>
<evidence type="ECO:0000313" key="4">
    <source>
        <dbReference type="Proteomes" id="UP000270471"/>
    </source>
</evidence>
<dbReference type="RefSeq" id="WP_121890102.1">
    <property type="nucleotide sequence ID" value="NZ_PENI01000008.1"/>
</dbReference>